<dbReference type="RefSeq" id="WP_228225796.1">
    <property type="nucleotide sequence ID" value="NZ_JAJGNP010000001.1"/>
</dbReference>
<protein>
    <submittedName>
        <fullName evidence="3">Nucleotidyltransferase family protein</fullName>
    </submittedName>
</protein>
<dbReference type="Proteomes" id="UP001198830">
    <property type="component" value="Unassembled WGS sequence"/>
</dbReference>
<sequence length="271" mass="28952">MPTDGKATALVLAGKRDGATDPLAQAASVTHKCLVPVAGQPMLVHVIDALAASERIGQIRVAIEEPAVLQDLPQLRGLIATRRLMPVAAQRNLVDSVLAGAQGATFPLLITTADNVLLTPDSVAEMMEGCKAQGADAAVAFTRRDFVLAAHPQGQRKFYRFADDSYSNCNTYWLKNANALAAAETFRSGGQFVKHPARIIGAFGLLNLIRFRFGIGTLADTFARFSRCFRMTIAPVILSDGAVAIDVDNARSHGVATQLLERRAVITQAAE</sequence>
<evidence type="ECO:0000256" key="1">
    <source>
        <dbReference type="ARBA" id="ARBA00022842"/>
    </source>
</evidence>
<keyword evidence="4" id="KW-1185">Reference proteome</keyword>
<evidence type="ECO:0000259" key="2">
    <source>
        <dbReference type="Pfam" id="PF12804"/>
    </source>
</evidence>
<proteinExistence type="predicted"/>
<dbReference type="Gene3D" id="3.90.550.10">
    <property type="entry name" value="Spore Coat Polysaccharide Biosynthesis Protein SpsA, Chain A"/>
    <property type="match status" value="1"/>
</dbReference>
<keyword evidence="1" id="KW-0460">Magnesium</keyword>
<dbReference type="InterPro" id="IPR025877">
    <property type="entry name" value="MobA-like_NTP_Trfase"/>
</dbReference>
<dbReference type="InterPro" id="IPR029044">
    <property type="entry name" value="Nucleotide-diphossugar_trans"/>
</dbReference>
<reference evidence="3 4" key="1">
    <citation type="submission" date="2021-10" db="EMBL/GenBank/DDBJ databases">
        <title>The diversity and Nitrogen Metabolism of Culturable Nitrate-Utilizing Bacteria Within the Oxygen Minimum Zone of the Changjiang (Yangtze River)Estuary.</title>
        <authorList>
            <person name="Zhang D."/>
            <person name="Zheng J."/>
            <person name="Liu S."/>
            <person name="He W."/>
        </authorList>
    </citation>
    <scope>NUCLEOTIDE SEQUENCE [LARGE SCALE GENOMIC DNA]</scope>
    <source>
        <strain evidence="3 4">FXH275-2</strain>
    </source>
</reference>
<name>A0ABS8GY39_9SPHN</name>
<feature type="domain" description="MobA-like NTP transferase" evidence="2">
    <location>
        <begin position="31"/>
        <end position="146"/>
    </location>
</feature>
<evidence type="ECO:0000313" key="4">
    <source>
        <dbReference type="Proteomes" id="UP001198830"/>
    </source>
</evidence>
<accession>A0ABS8GY39</accession>
<dbReference type="EMBL" id="JAJGNP010000001">
    <property type="protein sequence ID" value="MCC4231124.1"/>
    <property type="molecule type" value="Genomic_DNA"/>
</dbReference>
<organism evidence="3 4">
    <name type="scientific">Sphingobium soli</name>
    <dbReference type="NCBI Taxonomy" id="1591116"/>
    <lineage>
        <taxon>Bacteria</taxon>
        <taxon>Pseudomonadati</taxon>
        <taxon>Pseudomonadota</taxon>
        <taxon>Alphaproteobacteria</taxon>
        <taxon>Sphingomonadales</taxon>
        <taxon>Sphingomonadaceae</taxon>
        <taxon>Sphingobium</taxon>
    </lineage>
</organism>
<evidence type="ECO:0000313" key="3">
    <source>
        <dbReference type="EMBL" id="MCC4231124.1"/>
    </source>
</evidence>
<gene>
    <name evidence="3" type="ORF">LL253_00295</name>
</gene>
<dbReference type="SUPFAM" id="SSF53448">
    <property type="entry name" value="Nucleotide-diphospho-sugar transferases"/>
    <property type="match status" value="1"/>
</dbReference>
<dbReference type="Pfam" id="PF12804">
    <property type="entry name" value="NTP_transf_3"/>
    <property type="match status" value="1"/>
</dbReference>
<comment type="caution">
    <text evidence="3">The sequence shown here is derived from an EMBL/GenBank/DDBJ whole genome shotgun (WGS) entry which is preliminary data.</text>
</comment>